<dbReference type="PROSITE" id="PS00086">
    <property type="entry name" value="CYTOCHROME_P450"/>
    <property type="match status" value="1"/>
</dbReference>
<evidence type="ECO:0000256" key="4">
    <source>
        <dbReference type="ARBA" id="ARBA00004406"/>
    </source>
</evidence>
<keyword evidence="11 14" id="KW-0408">Iron</keyword>
<dbReference type="InterPro" id="IPR017972">
    <property type="entry name" value="Cyt_P450_CS"/>
</dbReference>
<evidence type="ECO:0000256" key="2">
    <source>
        <dbReference type="ARBA" id="ARBA00003690"/>
    </source>
</evidence>
<dbReference type="GO" id="GO:0005506">
    <property type="term" value="F:iron ion binding"/>
    <property type="evidence" value="ECO:0007669"/>
    <property type="project" value="InterPro"/>
</dbReference>
<keyword evidence="12 15" id="KW-0503">Monooxygenase</keyword>
<dbReference type="GO" id="GO:0004497">
    <property type="term" value="F:monooxygenase activity"/>
    <property type="evidence" value="ECO:0007669"/>
    <property type="project" value="UniProtKB-KW"/>
</dbReference>
<dbReference type="AlphaFoldDB" id="A0A336LE93"/>
<comment type="subcellular location">
    <subcellularLocation>
        <location evidence="4">Endoplasmic reticulum membrane</location>
        <topology evidence="4">Peripheral membrane protein</topology>
    </subcellularLocation>
    <subcellularLocation>
        <location evidence="3">Microsome membrane</location>
        <topology evidence="3">Peripheral membrane protein</topology>
    </subcellularLocation>
</comment>
<dbReference type="PANTHER" id="PTHR24291">
    <property type="entry name" value="CYTOCHROME P450 FAMILY 4"/>
    <property type="match status" value="1"/>
</dbReference>
<keyword evidence="9" id="KW-0492">Microsome</keyword>
<dbReference type="InterPro" id="IPR036396">
    <property type="entry name" value="Cyt_P450_sf"/>
</dbReference>
<keyword evidence="8" id="KW-0256">Endoplasmic reticulum</keyword>
<evidence type="ECO:0000256" key="7">
    <source>
        <dbReference type="ARBA" id="ARBA00022723"/>
    </source>
</evidence>
<evidence type="ECO:0000256" key="11">
    <source>
        <dbReference type="ARBA" id="ARBA00023004"/>
    </source>
</evidence>
<dbReference type="SUPFAM" id="SSF48264">
    <property type="entry name" value="Cytochrome P450"/>
    <property type="match status" value="1"/>
</dbReference>
<evidence type="ECO:0000256" key="6">
    <source>
        <dbReference type="ARBA" id="ARBA00022617"/>
    </source>
</evidence>
<dbReference type="VEuPathDB" id="VectorBase:CSON009089"/>
<keyword evidence="6 14" id="KW-0349">Heme</keyword>
<dbReference type="GO" id="GO:0005789">
    <property type="term" value="C:endoplasmic reticulum membrane"/>
    <property type="evidence" value="ECO:0007669"/>
    <property type="project" value="UniProtKB-SubCell"/>
</dbReference>
<dbReference type="InterPro" id="IPR050196">
    <property type="entry name" value="Cytochrome_P450_Monoox"/>
</dbReference>
<keyword evidence="10 15" id="KW-0560">Oxidoreductase</keyword>
<evidence type="ECO:0000256" key="13">
    <source>
        <dbReference type="ARBA" id="ARBA00023136"/>
    </source>
</evidence>
<dbReference type="GO" id="GO:0016705">
    <property type="term" value="F:oxidoreductase activity, acting on paired donors, with incorporation or reduction of molecular oxygen"/>
    <property type="evidence" value="ECO:0007669"/>
    <property type="project" value="InterPro"/>
</dbReference>
<organism evidence="16">
    <name type="scientific">Culicoides sonorensis</name>
    <name type="common">Biting midge</name>
    <dbReference type="NCBI Taxonomy" id="179676"/>
    <lineage>
        <taxon>Eukaryota</taxon>
        <taxon>Metazoa</taxon>
        <taxon>Ecdysozoa</taxon>
        <taxon>Arthropoda</taxon>
        <taxon>Hexapoda</taxon>
        <taxon>Insecta</taxon>
        <taxon>Pterygota</taxon>
        <taxon>Neoptera</taxon>
        <taxon>Endopterygota</taxon>
        <taxon>Diptera</taxon>
        <taxon>Nematocera</taxon>
        <taxon>Chironomoidea</taxon>
        <taxon>Ceratopogonidae</taxon>
        <taxon>Ceratopogoninae</taxon>
        <taxon>Culicoides</taxon>
        <taxon>Monoculicoides</taxon>
    </lineage>
</organism>
<dbReference type="OMA" id="MEYLEMI"/>
<accession>A0A336LE93</accession>
<evidence type="ECO:0000256" key="9">
    <source>
        <dbReference type="ARBA" id="ARBA00022848"/>
    </source>
</evidence>
<dbReference type="InterPro" id="IPR001128">
    <property type="entry name" value="Cyt_P450"/>
</dbReference>
<evidence type="ECO:0000313" key="17">
    <source>
        <dbReference type="EMBL" id="SSX35096.1"/>
    </source>
</evidence>
<keyword evidence="13" id="KW-0472">Membrane</keyword>
<evidence type="ECO:0000256" key="12">
    <source>
        <dbReference type="ARBA" id="ARBA00023033"/>
    </source>
</evidence>
<feature type="binding site" description="axial binding residue" evidence="14">
    <location>
        <position position="207"/>
    </location>
    <ligand>
        <name>heme</name>
        <dbReference type="ChEBI" id="CHEBI:30413"/>
    </ligand>
    <ligandPart>
        <name>Fe</name>
        <dbReference type="ChEBI" id="CHEBI:18248"/>
    </ligandPart>
</feature>
<reference evidence="17" key="2">
    <citation type="submission" date="2018-07" db="EMBL/GenBank/DDBJ databases">
        <authorList>
            <person name="Quirk P.G."/>
            <person name="Krulwich T.A."/>
        </authorList>
    </citation>
    <scope>NUCLEOTIDE SEQUENCE</scope>
</reference>
<comment type="function">
    <text evidence="2">May be involved in the metabolism of insect hormones and in the breakdown of synthetic insecticides.</text>
</comment>
<dbReference type="Gene3D" id="1.10.630.10">
    <property type="entry name" value="Cytochrome P450"/>
    <property type="match status" value="1"/>
</dbReference>
<gene>
    <name evidence="16" type="primary">CSON009089</name>
</gene>
<evidence type="ECO:0000256" key="14">
    <source>
        <dbReference type="PIRSR" id="PIRSR602401-1"/>
    </source>
</evidence>
<evidence type="ECO:0000256" key="5">
    <source>
        <dbReference type="ARBA" id="ARBA00010617"/>
    </source>
</evidence>
<protein>
    <submittedName>
        <fullName evidence="16">CSON009089 protein</fullName>
    </submittedName>
</protein>
<reference evidence="16" key="1">
    <citation type="submission" date="2018-04" db="EMBL/GenBank/DDBJ databases">
        <authorList>
            <person name="Go L.Y."/>
            <person name="Mitchell J.A."/>
        </authorList>
    </citation>
    <scope>NUCLEOTIDE SEQUENCE</scope>
    <source>
        <tissue evidence="16">Whole organism</tissue>
    </source>
</reference>
<evidence type="ECO:0000256" key="1">
    <source>
        <dbReference type="ARBA" id="ARBA00001971"/>
    </source>
</evidence>
<sequence>MKFVRELINEREKVFDENINENNNNDFIEDEKTPRIMLDILLHGHKIDGVLTRKDIEDHVLTMISAGTETSALAISSAILFLGIHQEMQEKLYAEICENCPVDKEPFLVDYEMTRKMEYLEMIFKETVRLNPSVPNVGRVTGVPIPYDGLIIPARTEIYVSWFTFHRQKSIWGEDACEFSPERFLPENSINRHQFAWSPFSLGVRNCIGYTYAKMSFKISLIQFIRHFKVKTSLKWKDIEWQHDLHLHITKPHLISVEKR</sequence>
<dbReference type="Pfam" id="PF00067">
    <property type="entry name" value="p450"/>
    <property type="match status" value="1"/>
</dbReference>
<dbReference type="PRINTS" id="PR00463">
    <property type="entry name" value="EP450I"/>
</dbReference>
<dbReference type="EMBL" id="UFQT01003540">
    <property type="protein sequence ID" value="SSX35096.1"/>
    <property type="molecule type" value="Genomic_DNA"/>
</dbReference>
<evidence type="ECO:0000313" key="16">
    <source>
        <dbReference type="EMBL" id="SSX15744.1"/>
    </source>
</evidence>
<proteinExistence type="inferred from homology"/>
<comment type="similarity">
    <text evidence="5 15">Belongs to the cytochrome P450 family.</text>
</comment>
<dbReference type="InterPro" id="IPR002401">
    <property type="entry name" value="Cyt_P450_E_grp-I"/>
</dbReference>
<evidence type="ECO:0000256" key="15">
    <source>
        <dbReference type="RuleBase" id="RU000461"/>
    </source>
</evidence>
<evidence type="ECO:0000256" key="8">
    <source>
        <dbReference type="ARBA" id="ARBA00022824"/>
    </source>
</evidence>
<comment type="cofactor">
    <cofactor evidence="1 14">
        <name>heme</name>
        <dbReference type="ChEBI" id="CHEBI:30413"/>
    </cofactor>
</comment>
<keyword evidence="7 14" id="KW-0479">Metal-binding</keyword>
<evidence type="ECO:0000256" key="3">
    <source>
        <dbReference type="ARBA" id="ARBA00004174"/>
    </source>
</evidence>
<dbReference type="PRINTS" id="PR00385">
    <property type="entry name" value="P450"/>
</dbReference>
<name>A0A336LE93_CULSO</name>
<dbReference type="PANTHER" id="PTHR24291:SF189">
    <property type="entry name" value="CYTOCHROME P450 4C3-RELATED"/>
    <property type="match status" value="1"/>
</dbReference>
<dbReference type="GO" id="GO:0020037">
    <property type="term" value="F:heme binding"/>
    <property type="evidence" value="ECO:0007669"/>
    <property type="project" value="InterPro"/>
</dbReference>
<dbReference type="EMBL" id="UFQS01003540">
    <property type="protein sequence ID" value="SSX15744.1"/>
    <property type="molecule type" value="Genomic_DNA"/>
</dbReference>
<evidence type="ECO:0000256" key="10">
    <source>
        <dbReference type="ARBA" id="ARBA00023002"/>
    </source>
</evidence>